<dbReference type="AlphaFoldDB" id="A0A1V4IYX8"/>
<organism evidence="2 3">
    <name type="scientific">Clostridium oryzae</name>
    <dbReference type="NCBI Taxonomy" id="1450648"/>
    <lineage>
        <taxon>Bacteria</taxon>
        <taxon>Bacillati</taxon>
        <taxon>Bacillota</taxon>
        <taxon>Clostridia</taxon>
        <taxon>Eubacteriales</taxon>
        <taxon>Clostridiaceae</taxon>
        <taxon>Clostridium</taxon>
    </lineage>
</organism>
<reference evidence="2 3" key="1">
    <citation type="submission" date="2017-03" db="EMBL/GenBank/DDBJ databases">
        <title>Genome sequence of Clostridium oryzae DSM 28571.</title>
        <authorList>
            <person name="Poehlein A."/>
            <person name="Daniel R."/>
        </authorList>
    </citation>
    <scope>NUCLEOTIDE SEQUENCE [LARGE SCALE GENOMIC DNA]</scope>
    <source>
        <strain evidence="2 3">DSM 28571</strain>
    </source>
</reference>
<gene>
    <name evidence="2" type="ORF">CLORY_00300</name>
</gene>
<dbReference type="InterPro" id="IPR008863">
    <property type="entry name" value="Toxic_anion-R_TelA"/>
</dbReference>
<accession>A0A1V4IYX8</accession>
<dbReference type="PANTHER" id="PTHR38432:SF2">
    <property type="entry name" value="TELLURITE RESISTANCE PROTEIN"/>
    <property type="match status" value="1"/>
</dbReference>
<comment type="similarity">
    <text evidence="1">Belongs to the TelA family.</text>
</comment>
<dbReference type="PANTHER" id="PTHR38432">
    <property type="entry name" value="TELA-LIKE PROTEIN SAOUHSC_01408"/>
    <property type="match status" value="1"/>
</dbReference>
<protein>
    <submittedName>
        <fullName evidence="2">TelA-like protein</fullName>
    </submittedName>
</protein>
<sequence length="366" mass="41741">MENNQITEVKEDDFQQKAVSITEQLKTSPEVLKIAGSIDVKNPNMIMEYGNGPAQEISKFADQILRTIKNNSMENSSIMIKQLTTIMKKFDRQDFEDQPQGFFGKLFNKPAKAIEKIMGKYKTIGSEIDTIYTQLGSYKKEISDSNVMLDNMYDQNVKYYQELEKYVVAGNMAAEKLEKETIPALEVKAQETNDQMDLINVENAKTALEMFKQRLYDLETAKMVSLQTAPQIRMIQRGNYKLIAKIHSAFIITIPVFKGGIVQAVALKRQQLVTDSLTELDRTTNELLLKNAENIKNQSIDIAKLTSGPSVKIETLEKTWSTIMEGIEETRRIEEENKRLREEGLLKLEDMTQKIKNKSLNPSSNS</sequence>
<dbReference type="PIRSF" id="PIRSF026508">
    <property type="entry name" value="TelA"/>
    <property type="match status" value="1"/>
</dbReference>
<dbReference type="RefSeq" id="WP_079421556.1">
    <property type="nucleotide sequence ID" value="NZ_MZGV01000001.1"/>
</dbReference>
<dbReference type="Pfam" id="PF05816">
    <property type="entry name" value="TelA"/>
    <property type="match status" value="1"/>
</dbReference>
<dbReference type="Proteomes" id="UP000190080">
    <property type="component" value="Unassembled WGS sequence"/>
</dbReference>
<dbReference type="STRING" id="1450648.CLORY_00300"/>
<evidence type="ECO:0000256" key="1">
    <source>
        <dbReference type="PIRNR" id="PIRNR026508"/>
    </source>
</evidence>
<name>A0A1V4IYX8_9CLOT</name>
<comment type="caution">
    <text evidence="2">The sequence shown here is derived from an EMBL/GenBank/DDBJ whole genome shotgun (WGS) entry which is preliminary data.</text>
</comment>
<keyword evidence="3" id="KW-1185">Reference proteome</keyword>
<evidence type="ECO:0000313" key="2">
    <source>
        <dbReference type="EMBL" id="OPJ65030.1"/>
    </source>
</evidence>
<evidence type="ECO:0000313" key="3">
    <source>
        <dbReference type="Proteomes" id="UP000190080"/>
    </source>
</evidence>
<dbReference type="EMBL" id="MZGV01000001">
    <property type="protein sequence ID" value="OPJ65030.1"/>
    <property type="molecule type" value="Genomic_DNA"/>
</dbReference>
<dbReference type="OrthoDB" id="9768858at2"/>
<proteinExistence type="inferred from homology"/>